<proteinExistence type="predicted"/>
<dbReference type="Proteomes" id="UP000660862">
    <property type="component" value="Unassembled WGS sequence"/>
</dbReference>
<gene>
    <name evidence="2" type="ORF">GCM10007415_08020</name>
</gene>
<feature type="signal peptide" evidence="1">
    <location>
        <begin position="1"/>
        <end position="21"/>
    </location>
</feature>
<organism evidence="2 3">
    <name type="scientific">Parapedobacter pyrenivorans</name>
    <dbReference type="NCBI Taxonomy" id="1305674"/>
    <lineage>
        <taxon>Bacteria</taxon>
        <taxon>Pseudomonadati</taxon>
        <taxon>Bacteroidota</taxon>
        <taxon>Sphingobacteriia</taxon>
        <taxon>Sphingobacteriales</taxon>
        <taxon>Sphingobacteriaceae</taxon>
        <taxon>Parapedobacter</taxon>
    </lineage>
</organism>
<reference evidence="2" key="2">
    <citation type="submission" date="2020-09" db="EMBL/GenBank/DDBJ databases">
        <authorList>
            <person name="Sun Q."/>
            <person name="Zhou Y."/>
        </authorList>
    </citation>
    <scope>NUCLEOTIDE SEQUENCE</scope>
    <source>
        <strain evidence="2">CGMCC 1.12195</strain>
    </source>
</reference>
<keyword evidence="3" id="KW-1185">Reference proteome</keyword>
<dbReference type="RefSeq" id="WP_188504629.1">
    <property type="nucleotide sequence ID" value="NZ_BMER01000001.1"/>
</dbReference>
<evidence type="ECO:0000256" key="1">
    <source>
        <dbReference type="SAM" id="SignalP"/>
    </source>
</evidence>
<keyword evidence="1" id="KW-0732">Signal</keyword>
<protein>
    <submittedName>
        <fullName evidence="2">Uncharacterized protein</fullName>
    </submittedName>
</protein>
<comment type="caution">
    <text evidence="2">The sequence shown here is derived from an EMBL/GenBank/DDBJ whole genome shotgun (WGS) entry which is preliminary data.</text>
</comment>
<reference evidence="2" key="1">
    <citation type="journal article" date="2014" name="Int. J. Syst. Evol. Microbiol.">
        <title>Complete genome sequence of Corynebacterium casei LMG S-19264T (=DSM 44701T), isolated from a smear-ripened cheese.</title>
        <authorList>
            <consortium name="US DOE Joint Genome Institute (JGI-PGF)"/>
            <person name="Walter F."/>
            <person name="Albersmeier A."/>
            <person name="Kalinowski J."/>
            <person name="Ruckert C."/>
        </authorList>
    </citation>
    <scope>NUCLEOTIDE SEQUENCE</scope>
    <source>
        <strain evidence="2">CGMCC 1.12195</strain>
    </source>
</reference>
<evidence type="ECO:0000313" key="2">
    <source>
        <dbReference type="EMBL" id="GGG78381.1"/>
    </source>
</evidence>
<accession>A0A917HH64</accession>
<evidence type="ECO:0000313" key="3">
    <source>
        <dbReference type="Proteomes" id="UP000660862"/>
    </source>
</evidence>
<dbReference type="EMBL" id="BMER01000001">
    <property type="protein sequence ID" value="GGG78381.1"/>
    <property type="molecule type" value="Genomic_DNA"/>
</dbReference>
<dbReference type="AlphaFoldDB" id="A0A917HH64"/>
<feature type="chain" id="PRO_5037472140" evidence="1">
    <location>
        <begin position="22"/>
        <end position="164"/>
    </location>
</feature>
<sequence length="164" mass="18371">MRKTSLLTFIVMLFVTGATFAQNENTVAASQDSSVVMIDGVRFETVQLIIDSAARTATVELSLTSLKERPRELKINVYGIQLVDNERNAYYFSTVTLGRVLMRFEDRQNYLHYLLQPDTPAKLTITAENISKDAVGIQVVKVVFEDSEEEGRFLDAYLTGVPAP</sequence>
<name>A0A917HH64_9SPHI</name>